<organism evidence="2 3">
    <name type="scientific">Tegillarca granosa</name>
    <name type="common">Malaysian cockle</name>
    <name type="synonym">Anadara granosa</name>
    <dbReference type="NCBI Taxonomy" id="220873"/>
    <lineage>
        <taxon>Eukaryota</taxon>
        <taxon>Metazoa</taxon>
        <taxon>Spiralia</taxon>
        <taxon>Lophotrochozoa</taxon>
        <taxon>Mollusca</taxon>
        <taxon>Bivalvia</taxon>
        <taxon>Autobranchia</taxon>
        <taxon>Pteriomorphia</taxon>
        <taxon>Arcoida</taxon>
        <taxon>Arcoidea</taxon>
        <taxon>Arcidae</taxon>
        <taxon>Tegillarca</taxon>
    </lineage>
</organism>
<dbReference type="SUPFAM" id="SSF74924">
    <property type="entry name" value="Cap-Gly domain"/>
    <property type="match status" value="1"/>
</dbReference>
<evidence type="ECO:0000259" key="1">
    <source>
        <dbReference type="PROSITE" id="PS50245"/>
    </source>
</evidence>
<name>A0ABQ9FB71_TEGGR</name>
<feature type="domain" description="CAP-Gly" evidence="1">
    <location>
        <begin position="121"/>
        <end position="144"/>
    </location>
</feature>
<evidence type="ECO:0000313" key="3">
    <source>
        <dbReference type="Proteomes" id="UP001217089"/>
    </source>
</evidence>
<dbReference type="InterPro" id="IPR000938">
    <property type="entry name" value="CAP-Gly_domain"/>
</dbReference>
<dbReference type="Pfam" id="PF01302">
    <property type="entry name" value="CAP_GLY"/>
    <property type="match status" value="1"/>
</dbReference>
<evidence type="ECO:0000313" key="2">
    <source>
        <dbReference type="EMBL" id="KAJ8314571.1"/>
    </source>
</evidence>
<protein>
    <recommendedName>
        <fullName evidence="1">CAP-Gly domain-containing protein</fullName>
    </recommendedName>
</protein>
<dbReference type="EMBL" id="JARBDR010000337">
    <property type="protein sequence ID" value="KAJ8314571.1"/>
    <property type="molecule type" value="Genomic_DNA"/>
</dbReference>
<reference evidence="2 3" key="1">
    <citation type="submission" date="2022-12" db="EMBL/GenBank/DDBJ databases">
        <title>Chromosome-level genome of Tegillarca granosa.</title>
        <authorList>
            <person name="Kim J."/>
        </authorList>
    </citation>
    <scope>NUCLEOTIDE SEQUENCE [LARGE SCALE GENOMIC DNA]</scope>
    <source>
        <strain evidence="2">Teg-2019</strain>
        <tissue evidence="2">Adductor muscle</tissue>
    </source>
</reference>
<comment type="caution">
    <text evidence="2">The sequence shown here is derived from an EMBL/GenBank/DDBJ whole genome shotgun (WGS) entry which is preliminary data.</text>
</comment>
<gene>
    <name evidence="2" type="ORF">KUTeg_006721</name>
</gene>
<dbReference type="Proteomes" id="UP001217089">
    <property type="component" value="Unassembled WGS sequence"/>
</dbReference>
<dbReference type="InterPro" id="IPR036859">
    <property type="entry name" value="CAP-Gly_dom_sf"/>
</dbReference>
<accession>A0ABQ9FB71</accession>
<proteinExistence type="predicted"/>
<sequence>MFINIYFKKYQFNITMRNWTYCTDVLELRGMRTAPTGGMTRSNTGGMREETTRLSLESGFRSVTPSILKTQHNKNLLSTTSGSLQNLTSGMRPFAPRSPGDINIEDVVKFSRQGGKLSQDGKHDGKFEGNRYFRCKPNKGVFVAFNKVVMAWSPI</sequence>
<dbReference type="PROSITE" id="PS50245">
    <property type="entry name" value="CAP_GLY_2"/>
    <property type="match status" value="1"/>
</dbReference>
<keyword evidence="3" id="KW-1185">Reference proteome</keyword>
<dbReference type="SMART" id="SM01052">
    <property type="entry name" value="CAP_GLY"/>
    <property type="match status" value="1"/>
</dbReference>
<dbReference type="Gene3D" id="2.30.30.190">
    <property type="entry name" value="CAP Gly-rich-like domain"/>
    <property type="match status" value="1"/>
</dbReference>